<dbReference type="EMBL" id="JANHOG010001298">
    <property type="protein sequence ID" value="KAJ3539482.1"/>
    <property type="molecule type" value="Genomic_DNA"/>
</dbReference>
<gene>
    <name evidence="1" type="ORF">NM688_g6352</name>
</gene>
<keyword evidence="2" id="KW-1185">Reference proteome</keyword>
<protein>
    <submittedName>
        <fullName evidence="1">Uncharacterized protein</fullName>
    </submittedName>
</protein>
<comment type="caution">
    <text evidence="1">The sequence shown here is derived from an EMBL/GenBank/DDBJ whole genome shotgun (WGS) entry which is preliminary data.</text>
</comment>
<evidence type="ECO:0000313" key="1">
    <source>
        <dbReference type="EMBL" id="KAJ3539482.1"/>
    </source>
</evidence>
<accession>A0ACC1SH36</accession>
<evidence type="ECO:0000313" key="2">
    <source>
        <dbReference type="Proteomes" id="UP001148662"/>
    </source>
</evidence>
<reference evidence="1" key="1">
    <citation type="submission" date="2022-07" db="EMBL/GenBank/DDBJ databases">
        <title>Genome Sequence of Phlebia brevispora.</title>
        <authorList>
            <person name="Buettner E."/>
        </authorList>
    </citation>
    <scope>NUCLEOTIDE SEQUENCE</scope>
    <source>
        <strain evidence="1">MPL23</strain>
    </source>
</reference>
<name>A0ACC1SH36_9APHY</name>
<organism evidence="1 2">
    <name type="scientific">Phlebia brevispora</name>
    <dbReference type="NCBI Taxonomy" id="194682"/>
    <lineage>
        <taxon>Eukaryota</taxon>
        <taxon>Fungi</taxon>
        <taxon>Dikarya</taxon>
        <taxon>Basidiomycota</taxon>
        <taxon>Agaricomycotina</taxon>
        <taxon>Agaricomycetes</taxon>
        <taxon>Polyporales</taxon>
        <taxon>Meruliaceae</taxon>
        <taxon>Phlebia</taxon>
    </lineage>
</organism>
<sequence length="404" mass="44275">MSTAPKAKKGKKQQKTASEQDSKPFAQMPSPAAKIDNKLLLHAALNLTSPTGIFFDTKFFAFSRRKIDGTVYAPKGLYSNGWLLRTRLPSYFEQLLSDTFGDCMDGDLSGGFPLSHQPYTRDYDYDDDSDLEDDQDDEGSTDSSFVQLGRSAAAGSNEQSEAEASTLHPEPGESTADADSLKGKARDNTTSAAVASETNVTGKIVVLPYIAYDTWKTLMFYLSTGEVSFKRLKSQGEVLPVPIVAEQLSSPPSCSPKSIYRIADRLGLDELKDKAKQDILTKLTSENILDELFSGFTCTYDDIRQAEVDFACGDTSRRQDVITRLPRSWRVQISRLGNALAAVTVADIGDAAIAAIICPDLVFEWHHSGEVTALRISDPEPAPWKTFFSPIVKALLLEGTVQLQ</sequence>
<proteinExistence type="predicted"/>
<dbReference type="Proteomes" id="UP001148662">
    <property type="component" value="Unassembled WGS sequence"/>
</dbReference>